<comment type="caution">
    <text evidence="10">Lacks conserved residue(s) required for the propagation of feature annotation.</text>
</comment>
<keyword evidence="7" id="KW-0472">Membrane</keyword>
<keyword evidence="6" id="KW-1133">Transmembrane helix</keyword>
<dbReference type="SMART" id="SM00192">
    <property type="entry name" value="LDLa"/>
    <property type="match status" value="2"/>
</dbReference>
<keyword evidence="13" id="KW-1185">Reference proteome</keyword>
<proteinExistence type="predicted"/>
<evidence type="ECO:0000256" key="6">
    <source>
        <dbReference type="ARBA" id="ARBA00022989"/>
    </source>
</evidence>
<dbReference type="Proteomes" id="UP000551758">
    <property type="component" value="Unassembled WGS sequence"/>
</dbReference>
<evidence type="ECO:0000256" key="5">
    <source>
        <dbReference type="ARBA" id="ARBA00022737"/>
    </source>
</evidence>
<dbReference type="PANTHER" id="PTHR24270:SF52">
    <property type="entry name" value="CD320 ANTIGEN"/>
    <property type="match status" value="1"/>
</dbReference>
<dbReference type="Gene3D" id="4.10.400.10">
    <property type="entry name" value="Low-density Lipoprotein Receptor"/>
    <property type="match status" value="2"/>
</dbReference>
<dbReference type="PROSITE" id="PS01209">
    <property type="entry name" value="LDLRA_1"/>
    <property type="match status" value="1"/>
</dbReference>
<organism evidence="12 13">
    <name type="scientific">Diceros bicornis minor</name>
    <name type="common">South-central black rhinoceros</name>
    <dbReference type="NCBI Taxonomy" id="77932"/>
    <lineage>
        <taxon>Eukaryota</taxon>
        <taxon>Metazoa</taxon>
        <taxon>Chordata</taxon>
        <taxon>Craniata</taxon>
        <taxon>Vertebrata</taxon>
        <taxon>Euteleostomi</taxon>
        <taxon>Mammalia</taxon>
        <taxon>Eutheria</taxon>
        <taxon>Laurasiatheria</taxon>
        <taxon>Perissodactyla</taxon>
        <taxon>Rhinocerotidae</taxon>
        <taxon>Diceros</taxon>
    </lineage>
</organism>
<dbReference type="GO" id="GO:0016192">
    <property type="term" value="P:vesicle-mediated transport"/>
    <property type="evidence" value="ECO:0007669"/>
    <property type="project" value="UniProtKB-ARBA"/>
</dbReference>
<evidence type="ECO:0000256" key="10">
    <source>
        <dbReference type="PROSITE-ProRule" id="PRU00124"/>
    </source>
</evidence>
<keyword evidence="8 10" id="KW-1015">Disulfide bond</keyword>
<comment type="caution">
    <text evidence="12">The sequence shown here is derived from an EMBL/GenBank/DDBJ whole genome shotgun (WGS) entry which is preliminary data.</text>
</comment>
<keyword evidence="4 11" id="KW-0732">Signal</keyword>
<evidence type="ECO:0000256" key="3">
    <source>
        <dbReference type="ARBA" id="ARBA00022692"/>
    </source>
</evidence>
<dbReference type="GO" id="GO:0005886">
    <property type="term" value="C:plasma membrane"/>
    <property type="evidence" value="ECO:0007669"/>
    <property type="project" value="TreeGrafter"/>
</dbReference>
<feature type="disulfide bond" evidence="10">
    <location>
        <begin position="67"/>
        <end position="82"/>
    </location>
</feature>
<evidence type="ECO:0000256" key="7">
    <source>
        <dbReference type="ARBA" id="ARBA00023136"/>
    </source>
</evidence>
<dbReference type="SUPFAM" id="SSF57424">
    <property type="entry name" value="LDL receptor-like module"/>
    <property type="match status" value="2"/>
</dbReference>
<keyword evidence="9" id="KW-0325">Glycoprotein</keyword>
<dbReference type="PRINTS" id="PR00261">
    <property type="entry name" value="LDLRECEPTOR"/>
</dbReference>
<name>A0A7J7FNZ2_DICBM</name>
<dbReference type="Pfam" id="PF00057">
    <property type="entry name" value="Ldl_recept_a"/>
    <property type="match status" value="2"/>
</dbReference>
<keyword evidence="3" id="KW-0812">Transmembrane</keyword>
<feature type="signal peptide" evidence="11">
    <location>
        <begin position="1"/>
        <end position="25"/>
    </location>
</feature>
<evidence type="ECO:0000313" key="13">
    <source>
        <dbReference type="Proteomes" id="UP000551758"/>
    </source>
</evidence>
<evidence type="ECO:0000313" key="12">
    <source>
        <dbReference type="EMBL" id="KAF5929406.1"/>
    </source>
</evidence>
<protein>
    <submittedName>
        <fullName evidence="12">Uncharacterized protein</fullName>
    </submittedName>
</protein>
<dbReference type="InterPro" id="IPR050685">
    <property type="entry name" value="LDLR"/>
</dbReference>
<evidence type="ECO:0000256" key="4">
    <source>
        <dbReference type="ARBA" id="ARBA00022729"/>
    </source>
</evidence>
<feature type="disulfide bond" evidence="10">
    <location>
        <begin position="145"/>
        <end position="160"/>
    </location>
</feature>
<dbReference type="FunFam" id="4.10.400.10:FF:000002">
    <property type="entry name" value="Low-density lipoprotein receptor-related protein 1"/>
    <property type="match status" value="1"/>
</dbReference>
<dbReference type="PROSITE" id="PS50068">
    <property type="entry name" value="LDLRA_2"/>
    <property type="match status" value="2"/>
</dbReference>
<dbReference type="InterPro" id="IPR023415">
    <property type="entry name" value="LDLR_class-A_CS"/>
</dbReference>
<reference evidence="12 13" key="1">
    <citation type="journal article" date="2020" name="Mol. Biol. Evol.">
        <title>Interspecific Gene Flow and the Evolution of Specialization in Black and White Rhinoceros.</title>
        <authorList>
            <person name="Moodley Y."/>
            <person name="Westbury M.V."/>
            <person name="Russo I.M."/>
            <person name="Gopalakrishnan S."/>
            <person name="Rakotoarivelo A."/>
            <person name="Olsen R.A."/>
            <person name="Prost S."/>
            <person name="Tunstall T."/>
            <person name="Ryder O.A."/>
            <person name="Dalen L."/>
            <person name="Bruford M.W."/>
        </authorList>
    </citation>
    <scope>NUCLEOTIDE SEQUENCE [LARGE SCALE GENOMIC DNA]</scope>
    <source>
        <strain evidence="12">SBR-YM</strain>
        <tissue evidence="12">Skin</tissue>
    </source>
</reference>
<sequence length="213" mass="21587">MAGGGARRAAALGLALRLLLGLGLGLDAAPAATRPSAQAPGPSAGSCPPTSFQCRTSGFCVPLAWRCDGDADCADGSDEQECRMEPCAQDGGCPPPSGSPCSCDSIDDCANGIDQNLQNCSHQPCPAGELRCPLGGACIPRTWLCDGHPDCPHSGDELGCATSVGDLDSVQPGNRSVYGAVAAAGVYLINFPKEPEFGVILAISVPLPCVDLF</sequence>
<evidence type="ECO:0000256" key="9">
    <source>
        <dbReference type="ARBA" id="ARBA00023180"/>
    </source>
</evidence>
<evidence type="ECO:0000256" key="2">
    <source>
        <dbReference type="ARBA" id="ARBA00004308"/>
    </source>
</evidence>
<dbReference type="InterPro" id="IPR002172">
    <property type="entry name" value="LDrepeatLR_classA_rpt"/>
</dbReference>
<dbReference type="PANTHER" id="PTHR24270">
    <property type="entry name" value="LOW-DENSITY LIPOPROTEIN RECEPTOR-RELATED"/>
    <property type="match status" value="1"/>
</dbReference>
<dbReference type="EMBL" id="JACDTQ010000108">
    <property type="protein sequence ID" value="KAF5929406.1"/>
    <property type="molecule type" value="Genomic_DNA"/>
</dbReference>
<dbReference type="AlphaFoldDB" id="A0A7J7FNZ2"/>
<accession>A0A7J7FNZ2</accession>
<dbReference type="GO" id="GO:0012505">
    <property type="term" value="C:endomembrane system"/>
    <property type="evidence" value="ECO:0007669"/>
    <property type="project" value="UniProtKB-SubCell"/>
</dbReference>
<feature type="chain" id="PRO_5029904282" evidence="11">
    <location>
        <begin position="26"/>
        <end position="213"/>
    </location>
</feature>
<dbReference type="CDD" id="cd00112">
    <property type="entry name" value="LDLa"/>
    <property type="match status" value="2"/>
</dbReference>
<dbReference type="InterPro" id="IPR036055">
    <property type="entry name" value="LDL_receptor-like_sf"/>
</dbReference>
<evidence type="ECO:0000256" key="8">
    <source>
        <dbReference type="ARBA" id="ARBA00023157"/>
    </source>
</evidence>
<keyword evidence="5" id="KW-0677">Repeat</keyword>
<comment type="subcellular location">
    <subcellularLocation>
        <location evidence="2">Endomembrane system</location>
    </subcellularLocation>
    <subcellularLocation>
        <location evidence="1">Membrane</location>
        <topology evidence="1">Single-pass membrane protein</topology>
    </subcellularLocation>
</comment>
<gene>
    <name evidence="12" type="ORF">HPG69_013702</name>
</gene>
<evidence type="ECO:0000256" key="11">
    <source>
        <dbReference type="SAM" id="SignalP"/>
    </source>
</evidence>
<evidence type="ECO:0000256" key="1">
    <source>
        <dbReference type="ARBA" id="ARBA00004167"/>
    </source>
</evidence>